<sequence length="149" mass="16603">MLLLLAYQSMQVVSAKLSLNKYGNLVAFFFLFCEEMAAVVHGLLSMDKLTSRIIREKLKETFHADFSAHKAIIDKITMEVVEDGEKGEEQEKSEATDEGEAAAKTGESSSESDNVFTDRAPRKRAGASRKGAKVRIIRTLLSLFIEKNE</sequence>
<evidence type="ECO:0000313" key="3">
    <source>
        <dbReference type="Proteomes" id="UP000271098"/>
    </source>
</evidence>
<protein>
    <submittedName>
        <fullName evidence="4">DEK_C domain-containing protein</fullName>
    </submittedName>
</protein>
<keyword evidence="3" id="KW-1185">Reference proteome</keyword>
<dbReference type="WBParaSite" id="GPUH_0002339801-mRNA-1">
    <property type="protein sequence ID" value="GPUH_0002339801-mRNA-1"/>
    <property type="gene ID" value="GPUH_0002339801"/>
</dbReference>
<proteinExistence type="predicted"/>
<evidence type="ECO:0000313" key="4">
    <source>
        <dbReference type="WBParaSite" id="GPUH_0002339801-mRNA-1"/>
    </source>
</evidence>
<feature type="compositionally biased region" description="Polar residues" evidence="1">
    <location>
        <begin position="106"/>
        <end position="115"/>
    </location>
</feature>
<reference evidence="4" key="1">
    <citation type="submission" date="2016-06" db="UniProtKB">
        <authorList>
            <consortium name="WormBaseParasite"/>
        </authorList>
    </citation>
    <scope>IDENTIFICATION</scope>
</reference>
<feature type="compositionally biased region" description="Basic and acidic residues" evidence="1">
    <location>
        <begin position="83"/>
        <end position="95"/>
    </location>
</feature>
<dbReference type="Proteomes" id="UP000271098">
    <property type="component" value="Unassembled WGS sequence"/>
</dbReference>
<dbReference type="EMBL" id="UYRT01097614">
    <property type="protein sequence ID" value="VDN41374.1"/>
    <property type="molecule type" value="Genomic_DNA"/>
</dbReference>
<organism evidence="4">
    <name type="scientific">Gongylonema pulchrum</name>
    <dbReference type="NCBI Taxonomy" id="637853"/>
    <lineage>
        <taxon>Eukaryota</taxon>
        <taxon>Metazoa</taxon>
        <taxon>Ecdysozoa</taxon>
        <taxon>Nematoda</taxon>
        <taxon>Chromadorea</taxon>
        <taxon>Rhabditida</taxon>
        <taxon>Spirurina</taxon>
        <taxon>Spiruromorpha</taxon>
        <taxon>Spiruroidea</taxon>
        <taxon>Gongylonematidae</taxon>
        <taxon>Gongylonema</taxon>
    </lineage>
</organism>
<dbReference type="AlphaFoldDB" id="A0A183EQX7"/>
<accession>A0A183EQX7</accession>
<feature type="compositionally biased region" description="Basic residues" evidence="1">
    <location>
        <begin position="121"/>
        <end position="132"/>
    </location>
</feature>
<name>A0A183EQX7_9BILA</name>
<dbReference type="OrthoDB" id="10251073at2759"/>
<feature type="region of interest" description="Disordered" evidence="1">
    <location>
        <begin position="83"/>
        <end position="132"/>
    </location>
</feature>
<evidence type="ECO:0000256" key="1">
    <source>
        <dbReference type="SAM" id="MobiDB-lite"/>
    </source>
</evidence>
<gene>
    <name evidence="2" type="ORF">GPUH_LOCUS23366</name>
</gene>
<reference evidence="2 3" key="2">
    <citation type="submission" date="2018-11" db="EMBL/GenBank/DDBJ databases">
        <authorList>
            <consortium name="Pathogen Informatics"/>
        </authorList>
    </citation>
    <scope>NUCLEOTIDE SEQUENCE [LARGE SCALE GENOMIC DNA]</scope>
</reference>
<evidence type="ECO:0000313" key="2">
    <source>
        <dbReference type="EMBL" id="VDN41374.1"/>
    </source>
</evidence>